<proteinExistence type="predicted"/>
<feature type="transmembrane region" description="Helical" evidence="1">
    <location>
        <begin position="70"/>
        <end position="90"/>
    </location>
</feature>
<feature type="signal peptide" evidence="2">
    <location>
        <begin position="1"/>
        <end position="19"/>
    </location>
</feature>
<dbReference type="Proteomes" id="UP000326289">
    <property type="component" value="Unassembled WGS sequence"/>
</dbReference>
<feature type="chain" id="PRO_5024808821" description="Secreted protein" evidence="2">
    <location>
        <begin position="20"/>
        <end position="98"/>
    </location>
</feature>
<keyword evidence="1" id="KW-0472">Membrane</keyword>
<evidence type="ECO:0000313" key="3">
    <source>
        <dbReference type="EMBL" id="KAB8272605.1"/>
    </source>
</evidence>
<dbReference type="EMBL" id="ML732804">
    <property type="protein sequence ID" value="KAB8272605.1"/>
    <property type="molecule type" value="Genomic_DNA"/>
</dbReference>
<gene>
    <name evidence="3" type="ORF">BDV30DRAFT_127917</name>
</gene>
<dbReference type="AlphaFoldDB" id="A0A5N6J1W9"/>
<keyword evidence="2" id="KW-0732">Signal</keyword>
<organism evidence="3 4">
    <name type="scientific">Aspergillus minisclerotigenes</name>
    <dbReference type="NCBI Taxonomy" id="656917"/>
    <lineage>
        <taxon>Eukaryota</taxon>
        <taxon>Fungi</taxon>
        <taxon>Dikarya</taxon>
        <taxon>Ascomycota</taxon>
        <taxon>Pezizomycotina</taxon>
        <taxon>Eurotiomycetes</taxon>
        <taxon>Eurotiomycetidae</taxon>
        <taxon>Eurotiales</taxon>
        <taxon>Aspergillaceae</taxon>
        <taxon>Aspergillus</taxon>
        <taxon>Aspergillus subgen. Circumdati</taxon>
    </lineage>
</organism>
<evidence type="ECO:0000256" key="1">
    <source>
        <dbReference type="SAM" id="Phobius"/>
    </source>
</evidence>
<evidence type="ECO:0000313" key="4">
    <source>
        <dbReference type="Proteomes" id="UP000326289"/>
    </source>
</evidence>
<reference evidence="3 4" key="1">
    <citation type="submission" date="2019-04" db="EMBL/GenBank/DDBJ databases">
        <title>Fungal friends and foes A comparative genomics study of 23 Aspergillus species from section Flavi.</title>
        <authorList>
            <consortium name="DOE Joint Genome Institute"/>
            <person name="Kjaerbolling I."/>
            <person name="Vesth T.C."/>
            <person name="Frisvad J.C."/>
            <person name="Nybo J.L."/>
            <person name="Theobald S."/>
            <person name="Kildgaard S."/>
            <person name="Petersen T.I."/>
            <person name="Kuo A."/>
            <person name="Sato A."/>
            <person name="Lyhne E.K."/>
            <person name="Kogle M.E."/>
            <person name="Wiebenga A."/>
            <person name="Kun R.S."/>
            <person name="Lubbers R.J."/>
            <person name="Makela M.R."/>
            <person name="Barry K."/>
            <person name="Chovatia M."/>
            <person name="Clum A."/>
            <person name="Daum C."/>
            <person name="Haridas S."/>
            <person name="He G."/>
            <person name="LaButti K."/>
            <person name="Lipzen A."/>
            <person name="Mondo S."/>
            <person name="Pangilinan J."/>
            <person name="Riley R."/>
            <person name="Salamov A."/>
            <person name="Simmons B.A."/>
            <person name="Magnuson J.K."/>
            <person name="Henrissat B."/>
            <person name="Mortensen U.H."/>
            <person name="Larsen T.O."/>
            <person name="De vries R.P."/>
            <person name="Grigoriev I.V."/>
            <person name="Machida M."/>
            <person name="Baker S.E."/>
            <person name="Andersen M.R."/>
        </authorList>
    </citation>
    <scope>NUCLEOTIDE SEQUENCE [LARGE SCALE GENOMIC DNA]</scope>
    <source>
        <strain evidence="3 4">CBS 117635</strain>
    </source>
</reference>
<sequence>MHNCFSWVAFNISLLCAQAFGVQWVLFTHSLFDPVAIGSYCSHCSACRPNAVVYLIFPILPSFSFLSLSLSFPFFPLLTWAPLIDFTILIQKSIARHL</sequence>
<accession>A0A5N6J1W9</accession>
<keyword evidence="4" id="KW-1185">Reference proteome</keyword>
<evidence type="ECO:0000256" key="2">
    <source>
        <dbReference type="SAM" id="SignalP"/>
    </source>
</evidence>
<keyword evidence="1" id="KW-0812">Transmembrane</keyword>
<name>A0A5N6J1W9_9EURO</name>
<protein>
    <recommendedName>
        <fullName evidence="5">Secreted protein</fullName>
    </recommendedName>
</protein>
<keyword evidence="1" id="KW-1133">Transmembrane helix</keyword>
<evidence type="ECO:0008006" key="5">
    <source>
        <dbReference type="Google" id="ProtNLM"/>
    </source>
</evidence>